<evidence type="ECO:0000256" key="7">
    <source>
        <dbReference type="ARBA" id="ARBA00022703"/>
    </source>
</evidence>
<comment type="catalytic activity">
    <reaction evidence="1">
        <text>Preferential release of a C-terminal arginine or lysine residue.</text>
        <dbReference type="EC" id="3.4.16.6"/>
    </reaction>
</comment>
<evidence type="ECO:0000256" key="12">
    <source>
        <dbReference type="ARBA" id="ARBA00023136"/>
    </source>
</evidence>
<gene>
    <name evidence="18" type="ORF">PENNAL_c0008G12118</name>
</gene>
<dbReference type="GO" id="GO:0004185">
    <property type="term" value="F:serine-type carboxypeptidase activity"/>
    <property type="evidence" value="ECO:0007669"/>
    <property type="project" value="UniProtKB-UniRule"/>
</dbReference>
<keyword evidence="10" id="KW-1133">Transmembrane helix</keyword>
<dbReference type="Pfam" id="PF00450">
    <property type="entry name" value="Peptidase_S10"/>
    <property type="match status" value="1"/>
</dbReference>
<keyword evidence="12" id="KW-0472">Membrane</keyword>
<comment type="subcellular location">
    <subcellularLocation>
        <location evidence="2">Golgi apparatus</location>
        <location evidence="2">trans-Golgi network membrane</location>
        <topology evidence="2">Single-pass type I membrane protein</topology>
    </subcellularLocation>
</comment>
<accession>A0A1V6YX40</accession>
<proteinExistence type="inferred from homology"/>
<feature type="compositionally biased region" description="Basic and acidic residues" evidence="16">
    <location>
        <begin position="624"/>
        <end position="635"/>
    </location>
</feature>
<keyword evidence="19" id="KW-1185">Reference proteome</keyword>
<dbReference type="Gene3D" id="3.40.50.1820">
    <property type="entry name" value="alpha/beta hydrolase"/>
    <property type="match status" value="1"/>
</dbReference>
<dbReference type="STRING" id="60175.A0A1V6YX40"/>
<dbReference type="EMBL" id="MOOB01000008">
    <property type="protein sequence ID" value="OQE91878.1"/>
    <property type="molecule type" value="Genomic_DNA"/>
</dbReference>
<keyword evidence="6" id="KW-0812">Transmembrane</keyword>
<keyword evidence="13" id="KW-0325">Glycoprotein</keyword>
<feature type="chain" id="PRO_5012280245" description="Carboxypeptidase" evidence="17">
    <location>
        <begin position="16"/>
        <end position="696"/>
    </location>
</feature>
<dbReference type="PROSITE" id="PS00131">
    <property type="entry name" value="CARBOXYPEPT_SER_SER"/>
    <property type="match status" value="1"/>
</dbReference>
<evidence type="ECO:0000256" key="6">
    <source>
        <dbReference type="ARBA" id="ARBA00022692"/>
    </source>
</evidence>
<evidence type="ECO:0000256" key="17">
    <source>
        <dbReference type="SAM" id="SignalP"/>
    </source>
</evidence>
<feature type="region of interest" description="Disordered" evidence="16">
    <location>
        <begin position="530"/>
        <end position="585"/>
    </location>
</feature>
<evidence type="ECO:0000256" key="11">
    <source>
        <dbReference type="ARBA" id="ARBA00023034"/>
    </source>
</evidence>
<comment type="caution">
    <text evidence="18">The sequence shown here is derived from an EMBL/GenBank/DDBJ whole genome shotgun (WGS) entry which is preliminary data.</text>
</comment>
<keyword evidence="9 15" id="KW-0378">Hydrolase</keyword>
<dbReference type="AlphaFoldDB" id="A0A1V6YX40"/>
<sequence length="696" mass="77213">MNISALLYFFNVLWAAPGFVFSRAVASYNTARFEVHSLPGVSDLPPSWAGRLPVPGTEDGNEIFFWLFQSEKPAYDDNLIIWFNGGPGCSSLIGLTTGNGPITFDGNSTQFIRNPHSWTKLGNVLYVDQPVGTGYSTASFPYPVKNNDRVTTDFTQWLRGFFKYFPHLQKKQIHLMGESYAGIYIPYFASELLEGKDSLPLDVRSMSLGDGSWGNGAAMAAVAMGKFLRSQLGLLQIPEDVLSVFDEADETCGFNDVLAESSIYPPEARIHIPGNPEYFNLRRRDLANAVNAACDISPTTPEEVRTSIFNSTCYGPCAVFSTASDYLTAVSANRTTRGCFDIYDISHDCSAVSELPLMAEYFGRADVQTALHVDNSGLYSACNSTILNTLLSVPSPVPPEYFILPSLVTNHNISLHIYSGEWDMMINHFGAEISLQNMTWRGAQGFAEKPSKLFFADNAAPSATKQLLLEHTPPATTLSTATPTAAAVGTWTEERGVSYHLFREAGHSVFVNKPQILDVDAIQGIERDEPVLSAKSRRQTSTDVPEAPKKRKRGTRPPLSEANKAKHMDRTREWSRKPEVKERRKARYWDKMNASTEEEKEKYYGGPRKQKRPATQLVLAERARAEAKRKADPHSKARSNHATKVSAAKEKLDKRQQRKAVDAWVANGRRETPTVDVPGWDELCRPTGSEALTPVT</sequence>
<feature type="compositionally biased region" description="Basic and acidic residues" evidence="16">
    <location>
        <begin position="563"/>
        <end position="585"/>
    </location>
</feature>
<dbReference type="PANTHER" id="PTHR11802">
    <property type="entry name" value="SERINE PROTEASE FAMILY S10 SERINE CARBOXYPEPTIDASE"/>
    <property type="match status" value="1"/>
</dbReference>
<feature type="region of interest" description="Disordered" evidence="16">
    <location>
        <begin position="595"/>
        <end position="614"/>
    </location>
</feature>
<evidence type="ECO:0000256" key="4">
    <source>
        <dbReference type="ARBA" id="ARBA00022645"/>
    </source>
</evidence>
<dbReference type="PRINTS" id="PR00724">
    <property type="entry name" value="CRBOXYPTASEC"/>
</dbReference>
<reference evidence="19" key="1">
    <citation type="journal article" date="2017" name="Nat. Microbiol.">
        <title>Global analysis of biosynthetic gene clusters reveals vast potential of secondary metabolite production in Penicillium species.</title>
        <authorList>
            <person name="Nielsen J.C."/>
            <person name="Grijseels S."/>
            <person name="Prigent S."/>
            <person name="Ji B."/>
            <person name="Dainat J."/>
            <person name="Nielsen K.F."/>
            <person name="Frisvad J.C."/>
            <person name="Workman M."/>
            <person name="Nielsen J."/>
        </authorList>
    </citation>
    <scope>NUCLEOTIDE SEQUENCE [LARGE SCALE GENOMIC DNA]</scope>
    <source>
        <strain evidence="19">IBT 13039</strain>
    </source>
</reference>
<evidence type="ECO:0000256" key="14">
    <source>
        <dbReference type="ARBA" id="ARBA00037042"/>
    </source>
</evidence>
<dbReference type="GO" id="GO:0005802">
    <property type="term" value="C:trans-Golgi network"/>
    <property type="evidence" value="ECO:0007669"/>
    <property type="project" value="TreeGrafter"/>
</dbReference>
<feature type="compositionally biased region" description="Basic and acidic residues" evidence="16">
    <location>
        <begin position="647"/>
        <end position="661"/>
    </location>
</feature>
<dbReference type="InterPro" id="IPR001563">
    <property type="entry name" value="Peptidase_S10"/>
</dbReference>
<dbReference type="GO" id="GO:0017000">
    <property type="term" value="P:antibiotic biosynthetic process"/>
    <property type="evidence" value="ECO:0007669"/>
    <property type="project" value="UniProtKB-ARBA"/>
</dbReference>
<dbReference type="GO" id="GO:0006508">
    <property type="term" value="P:proteolysis"/>
    <property type="evidence" value="ECO:0007669"/>
    <property type="project" value="UniProtKB-KW"/>
</dbReference>
<evidence type="ECO:0000256" key="15">
    <source>
        <dbReference type="RuleBase" id="RU361156"/>
    </source>
</evidence>
<dbReference type="InterPro" id="IPR029058">
    <property type="entry name" value="AB_hydrolase_fold"/>
</dbReference>
<evidence type="ECO:0000256" key="8">
    <source>
        <dbReference type="ARBA" id="ARBA00022729"/>
    </source>
</evidence>
<keyword evidence="7" id="KW-0053">Apoptosis</keyword>
<evidence type="ECO:0000256" key="9">
    <source>
        <dbReference type="ARBA" id="ARBA00022801"/>
    </source>
</evidence>
<keyword evidence="8 17" id="KW-0732">Signal</keyword>
<keyword evidence="4 15" id="KW-0121">Carboxypeptidase</keyword>
<evidence type="ECO:0000256" key="10">
    <source>
        <dbReference type="ARBA" id="ARBA00022989"/>
    </source>
</evidence>
<evidence type="ECO:0000256" key="2">
    <source>
        <dbReference type="ARBA" id="ARBA00004393"/>
    </source>
</evidence>
<evidence type="ECO:0000256" key="3">
    <source>
        <dbReference type="ARBA" id="ARBA00009431"/>
    </source>
</evidence>
<dbReference type="OMA" id="LNSTCYG"/>
<comment type="similarity">
    <text evidence="3 15">Belongs to the peptidase S10 family.</text>
</comment>
<evidence type="ECO:0000256" key="13">
    <source>
        <dbReference type="ARBA" id="ARBA00023180"/>
    </source>
</evidence>
<organism evidence="18 19">
    <name type="scientific">Penicillium nalgiovense</name>
    <dbReference type="NCBI Taxonomy" id="60175"/>
    <lineage>
        <taxon>Eukaryota</taxon>
        <taxon>Fungi</taxon>
        <taxon>Dikarya</taxon>
        <taxon>Ascomycota</taxon>
        <taxon>Pezizomycotina</taxon>
        <taxon>Eurotiomycetes</taxon>
        <taxon>Eurotiomycetidae</taxon>
        <taxon>Eurotiales</taxon>
        <taxon>Aspergillaceae</taxon>
        <taxon>Penicillium</taxon>
    </lineage>
</organism>
<evidence type="ECO:0000256" key="5">
    <source>
        <dbReference type="ARBA" id="ARBA00022670"/>
    </source>
</evidence>
<dbReference type="InterPro" id="IPR018202">
    <property type="entry name" value="Ser_caboxypep_ser_AS"/>
</dbReference>
<evidence type="ECO:0000313" key="19">
    <source>
        <dbReference type="Proteomes" id="UP000191691"/>
    </source>
</evidence>
<keyword evidence="11" id="KW-0333">Golgi apparatus</keyword>
<dbReference type="GO" id="GO:0072330">
    <property type="term" value="P:monocarboxylic acid biosynthetic process"/>
    <property type="evidence" value="ECO:0007669"/>
    <property type="project" value="UniProtKB-ARBA"/>
</dbReference>
<dbReference type="SUPFAM" id="SSF53474">
    <property type="entry name" value="alpha/beta-Hydrolases"/>
    <property type="match status" value="1"/>
</dbReference>
<dbReference type="EC" id="3.4.16.-" evidence="15"/>
<evidence type="ECO:0000313" key="18">
    <source>
        <dbReference type="EMBL" id="OQE91878.1"/>
    </source>
</evidence>
<protein>
    <recommendedName>
        <fullName evidence="15">Carboxypeptidase</fullName>
        <ecNumber evidence="15">3.4.16.-</ecNumber>
    </recommendedName>
</protein>
<dbReference type="Proteomes" id="UP000191691">
    <property type="component" value="Unassembled WGS sequence"/>
</dbReference>
<feature type="region of interest" description="Disordered" evidence="16">
    <location>
        <begin position="624"/>
        <end position="696"/>
    </location>
</feature>
<keyword evidence="5 15" id="KW-0645">Protease</keyword>
<feature type="signal peptide" evidence="17">
    <location>
        <begin position="1"/>
        <end position="15"/>
    </location>
</feature>
<dbReference type="PANTHER" id="PTHR11802:SF190">
    <property type="entry name" value="PHEROMONE-PROCESSING CARBOXYPEPTIDASE KEX1"/>
    <property type="match status" value="1"/>
</dbReference>
<comment type="function">
    <text evidence="14">Protease with a carboxypeptidase B-like function involved in the C-terminal processing of the lysine and arginine residues from protein precursors. Promotes cell fusion and is involved in the programmed cell death.</text>
</comment>
<evidence type="ECO:0000256" key="1">
    <source>
        <dbReference type="ARBA" id="ARBA00001003"/>
    </source>
</evidence>
<evidence type="ECO:0000256" key="16">
    <source>
        <dbReference type="SAM" id="MobiDB-lite"/>
    </source>
</evidence>
<dbReference type="GO" id="GO:0006915">
    <property type="term" value="P:apoptotic process"/>
    <property type="evidence" value="ECO:0007669"/>
    <property type="project" value="UniProtKB-KW"/>
</dbReference>
<name>A0A1V6YX40_PENNA</name>